<dbReference type="InterPro" id="IPR025154">
    <property type="entry name" value="Put_metallopeptidase_dom"/>
</dbReference>
<dbReference type="PANTHER" id="PTHR38730">
    <property type="entry name" value="SLL7028 PROTEIN"/>
    <property type="match status" value="1"/>
</dbReference>
<keyword evidence="3" id="KW-1185">Reference proteome</keyword>
<protein>
    <recommendedName>
        <fullName evidence="1">Putative metallopeptidase domain-containing protein</fullName>
    </recommendedName>
</protein>
<dbReference type="PANTHER" id="PTHR38730:SF1">
    <property type="entry name" value="SLL7028 PROTEIN"/>
    <property type="match status" value="1"/>
</dbReference>
<organism evidence="2 3">
    <name type="scientific">Merdimmobilis hominis</name>
    <dbReference type="NCBI Taxonomy" id="2897707"/>
    <lineage>
        <taxon>Bacteria</taxon>
        <taxon>Bacillati</taxon>
        <taxon>Bacillota</taxon>
        <taxon>Clostridia</taxon>
        <taxon>Eubacteriales</taxon>
        <taxon>Oscillospiraceae</taxon>
        <taxon>Merdimmobilis</taxon>
    </lineage>
</organism>
<dbReference type="RefSeq" id="WP_204448112.1">
    <property type="nucleotide sequence ID" value="NZ_JACJKY010000027.1"/>
</dbReference>
<evidence type="ECO:0000259" key="1">
    <source>
        <dbReference type="Pfam" id="PF13203"/>
    </source>
</evidence>
<dbReference type="Proteomes" id="UP000774750">
    <property type="component" value="Unassembled WGS sequence"/>
</dbReference>
<evidence type="ECO:0000313" key="3">
    <source>
        <dbReference type="Proteomes" id="UP000774750"/>
    </source>
</evidence>
<sequence>MNFFQLIWREPWLAPVVLNLRNVIETKRISTAGVTPDGKTLYYNPVFWKSLSQEEQLGVQIHEMLHIVNRHAARKGARHHMLWNIACDMTINDQIKRSGYILPSGALSGEQDTAEAIYNRLLQKNDLKSSGKRHGKAVRYNEFGDQYDSDFSNDLLEHNADGSSCCKDDSTLEAIEDARRLAMQGNGNSPLTKQFMAQAAKANWQSVLQSMVKSAVGDDMDYLSYEFDEFGICEDVFSAKPQSKICVLVDESGSIDDDLYEQFLGELYKMSQFALVYASGFADNTQLHAVPVKAYRRTMTGGTDLTISYQQACEKDFDCIIVLTDGYLSFPNKEPKPTIWAMPESFGRKQEVIF</sequence>
<evidence type="ECO:0000313" key="2">
    <source>
        <dbReference type="EMBL" id="MBM6921808.1"/>
    </source>
</evidence>
<dbReference type="Pfam" id="PF13203">
    <property type="entry name" value="DUF2201_N"/>
    <property type="match status" value="1"/>
</dbReference>
<gene>
    <name evidence="2" type="ORF">H6A12_11675</name>
</gene>
<reference evidence="2" key="2">
    <citation type="journal article" date="2021" name="Sci. Rep.">
        <title>The distribution of antibiotic resistance genes in chicken gut microbiota commensals.</title>
        <authorList>
            <person name="Juricova H."/>
            <person name="Matiasovicova J."/>
            <person name="Kubasova T."/>
            <person name="Cejkova D."/>
            <person name="Rychlik I."/>
        </authorList>
    </citation>
    <scope>NUCLEOTIDE SEQUENCE</scope>
    <source>
        <strain evidence="2">An559</strain>
    </source>
</reference>
<proteinExistence type="predicted"/>
<accession>A0A939BFN2</accession>
<dbReference type="EMBL" id="JACJKY010000027">
    <property type="protein sequence ID" value="MBM6921808.1"/>
    <property type="molecule type" value="Genomic_DNA"/>
</dbReference>
<reference evidence="2" key="1">
    <citation type="submission" date="2020-08" db="EMBL/GenBank/DDBJ databases">
        <authorList>
            <person name="Cejkova D."/>
            <person name="Kubasova T."/>
            <person name="Jahodarova E."/>
            <person name="Rychlik I."/>
        </authorList>
    </citation>
    <scope>NUCLEOTIDE SEQUENCE</scope>
    <source>
        <strain evidence="2">An559</strain>
    </source>
</reference>
<comment type="caution">
    <text evidence="2">The sequence shown here is derived from an EMBL/GenBank/DDBJ whole genome shotgun (WGS) entry which is preliminary data.</text>
</comment>
<dbReference type="AlphaFoldDB" id="A0A939BFN2"/>
<feature type="domain" description="Putative metallopeptidase" evidence="1">
    <location>
        <begin position="6"/>
        <end position="222"/>
    </location>
</feature>
<name>A0A939BFN2_9FIRM</name>